<evidence type="ECO:0000256" key="1">
    <source>
        <dbReference type="SAM" id="Phobius"/>
    </source>
</evidence>
<feature type="transmembrane region" description="Helical" evidence="1">
    <location>
        <begin position="141"/>
        <end position="159"/>
    </location>
</feature>
<dbReference type="HOGENOM" id="CLU_124911_0_2_6"/>
<evidence type="ECO:0000313" key="2">
    <source>
        <dbReference type="EMBL" id="ACX95554.1"/>
    </source>
</evidence>
<dbReference type="STRING" id="555778.Hneap_0704"/>
<dbReference type="AlphaFoldDB" id="D0KYN1"/>
<dbReference type="InterPro" id="IPR007359">
    <property type="entry name" value="SigmaE_reg_RseC_MucC"/>
</dbReference>
<accession>D0KYN1</accession>
<dbReference type="EMBL" id="CP001801">
    <property type="protein sequence ID" value="ACX95554.1"/>
    <property type="molecule type" value="Genomic_DNA"/>
</dbReference>
<dbReference type="RefSeq" id="WP_012823590.1">
    <property type="nucleotide sequence ID" value="NC_013422.1"/>
</dbReference>
<dbReference type="OrthoDB" id="9795854at2"/>
<gene>
    <name evidence="2" type="ordered locus">Hneap_0704</name>
</gene>
<dbReference type="eggNOG" id="COG3086">
    <property type="taxonomic scope" value="Bacteria"/>
</dbReference>
<organism evidence="2 3">
    <name type="scientific">Halothiobacillus neapolitanus (strain ATCC 23641 / DSM 15147 / CIP 104769 / NCIMB 8539 / c2)</name>
    <name type="common">Thiobacillus neapolitanus</name>
    <dbReference type="NCBI Taxonomy" id="555778"/>
    <lineage>
        <taxon>Bacteria</taxon>
        <taxon>Pseudomonadati</taxon>
        <taxon>Pseudomonadota</taxon>
        <taxon>Gammaproteobacteria</taxon>
        <taxon>Chromatiales</taxon>
        <taxon>Halothiobacillaceae</taxon>
        <taxon>Halothiobacillus</taxon>
    </lineage>
</organism>
<keyword evidence="1" id="KW-1133">Transmembrane helix</keyword>
<dbReference type="Proteomes" id="UP000009102">
    <property type="component" value="Chromosome"/>
</dbReference>
<keyword evidence="3" id="KW-1185">Reference proteome</keyword>
<name>D0KYN1_HALNC</name>
<dbReference type="Pfam" id="PF04246">
    <property type="entry name" value="RseC_MucC"/>
    <property type="match status" value="1"/>
</dbReference>
<keyword evidence="1" id="KW-0812">Transmembrane</keyword>
<dbReference type="KEGG" id="hna:Hneap_0704"/>
<dbReference type="PANTHER" id="PTHR35867">
    <property type="entry name" value="PROTEIN RSEC"/>
    <property type="match status" value="1"/>
</dbReference>
<protein>
    <submittedName>
        <fullName evidence="2">Positive regulator of sigma E, RseC/MucC</fullName>
    </submittedName>
</protein>
<keyword evidence="1" id="KW-0472">Membrane</keyword>
<evidence type="ECO:0000313" key="3">
    <source>
        <dbReference type="Proteomes" id="UP000009102"/>
    </source>
</evidence>
<reference evidence="2 3" key="1">
    <citation type="submission" date="2009-10" db="EMBL/GenBank/DDBJ databases">
        <title>Complete sequence of Halothiobacillus neapolitanus c2.</title>
        <authorList>
            <consortium name="US DOE Joint Genome Institute"/>
            <person name="Lucas S."/>
            <person name="Copeland A."/>
            <person name="Lapidus A."/>
            <person name="Glavina del Rio T."/>
            <person name="Tice H."/>
            <person name="Bruce D."/>
            <person name="Goodwin L."/>
            <person name="Pitluck S."/>
            <person name="Davenport K."/>
            <person name="Brettin T."/>
            <person name="Detter J.C."/>
            <person name="Han C."/>
            <person name="Tapia R."/>
            <person name="Larimer F."/>
            <person name="Land M."/>
            <person name="Hauser L."/>
            <person name="Kyrpides N."/>
            <person name="Mikhailova N."/>
            <person name="Kerfeld C."/>
            <person name="Cannon G."/>
            <person name="Heinhort S."/>
        </authorList>
    </citation>
    <scope>NUCLEOTIDE SEQUENCE [LARGE SCALE GENOMIC DNA]</scope>
    <source>
        <strain evidence="3">ATCC 23641 / c2</strain>
    </source>
</reference>
<proteinExistence type="predicted"/>
<dbReference type="PANTHER" id="PTHR35867:SF1">
    <property type="entry name" value="PROTEIN RSEC"/>
    <property type="match status" value="1"/>
</dbReference>
<sequence>MNRQPHDPSRLKQPAIGSVPYAEHRLAGLESSKSDTADIQEEGVVVAVAADGVWIETQRQSGCQSCSSRGGCGVGIMQKALNRRQHRVRVHTDLPVKVGDHVQLLLPAAALVQASVLMYLLPLLGLIVGAMIGQSLLATDAGAIGGAVVGFAAVLLLIARQQNGLSRNGRYAPRIERVLFKSA</sequence>
<feature type="transmembrane region" description="Helical" evidence="1">
    <location>
        <begin position="104"/>
        <end position="129"/>
    </location>
</feature>